<dbReference type="PROSITE" id="PS00086">
    <property type="entry name" value="CYTOCHROME_P450"/>
    <property type="match status" value="1"/>
</dbReference>
<comment type="function">
    <text evidence="2">May be involved in the metabolism of insect hormones and in the breakdown of synthetic insecticides.</text>
</comment>
<dbReference type="SUPFAM" id="SSF48264">
    <property type="entry name" value="Cytochrome P450"/>
    <property type="match status" value="1"/>
</dbReference>
<evidence type="ECO:0000256" key="10">
    <source>
        <dbReference type="ARBA" id="ARBA00023002"/>
    </source>
</evidence>
<dbReference type="Pfam" id="PF00067">
    <property type="entry name" value="p450"/>
    <property type="match status" value="1"/>
</dbReference>
<keyword evidence="6 14" id="KW-0349">Heme</keyword>
<evidence type="ECO:0000313" key="16">
    <source>
        <dbReference type="EMBL" id="LAA03812.1"/>
    </source>
</evidence>
<evidence type="ECO:0000256" key="11">
    <source>
        <dbReference type="ARBA" id="ARBA00023004"/>
    </source>
</evidence>
<evidence type="ECO:0000256" key="8">
    <source>
        <dbReference type="ARBA" id="ARBA00022824"/>
    </source>
</evidence>
<keyword evidence="12 15" id="KW-0503">Monooxygenase</keyword>
<evidence type="ECO:0000256" key="4">
    <source>
        <dbReference type="ARBA" id="ARBA00004406"/>
    </source>
</evidence>
<keyword evidence="10 15" id="KW-0560">Oxidoreductase</keyword>
<evidence type="ECO:0000256" key="12">
    <source>
        <dbReference type="ARBA" id="ARBA00023033"/>
    </source>
</evidence>
<dbReference type="InterPro" id="IPR002401">
    <property type="entry name" value="Cyt_P450_E_grp-I"/>
</dbReference>
<proteinExistence type="evidence at transcript level"/>
<evidence type="ECO:0000256" key="9">
    <source>
        <dbReference type="ARBA" id="ARBA00022848"/>
    </source>
</evidence>
<dbReference type="InterPro" id="IPR036396">
    <property type="entry name" value="Cyt_P450_sf"/>
</dbReference>
<dbReference type="PANTHER" id="PTHR24300:SF375">
    <property type="entry name" value="CYTOCHROME P450 FAMILY"/>
    <property type="match status" value="1"/>
</dbReference>
<dbReference type="PRINTS" id="PR00463">
    <property type="entry name" value="EP450I"/>
</dbReference>
<comment type="similarity">
    <text evidence="5 15">Belongs to the cytochrome P450 family.</text>
</comment>
<dbReference type="GO" id="GO:0016712">
    <property type="term" value="F:oxidoreductase activity, acting on paired donors, with incorporation or reduction of molecular oxygen, reduced flavin or flavoprotein as one donor, and incorporation of one atom of oxygen"/>
    <property type="evidence" value="ECO:0007669"/>
    <property type="project" value="TreeGrafter"/>
</dbReference>
<feature type="binding site" description="axial binding residue" evidence="14">
    <location>
        <position position="341"/>
    </location>
    <ligand>
        <name>heme</name>
        <dbReference type="ChEBI" id="CHEBI:30413"/>
    </ligand>
    <ligandPart>
        <name>Fe</name>
        <dbReference type="ChEBI" id="CHEBI:18248"/>
    </ligandPart>
</feature>
<dbReference type="InterPro" id="IPR017972">
    <property type="entry name" value="Cyt_P450_CS"/>
</dbReference>
<sequence>MDRPKNPPNHLMPNSTNMSVSNGNIWKEQRYFSIQALRKLGMAKQEMEEQLQSEIHKLVEEIDKKGDECINLDSFLYSSVSNNILKLLMGRSLDYEDKDRIFLNDLLKTMTMFFRPTRIHAYFPWLKSWMIKWKIWGYDRAECFMDKLGRFIEKQIDNHKRTLDQYTTRDYIDAYLQSLESTKIENSSFSEKMLKGNFQSLFSAGSTPSRATLEWTLLSMILYPHMQKKVQEELDSVIGRERQPTWADHVNLPYTLAVIYEAMRQNSIVPISMLRCTSTRVKLAGFDIPKDTIIMTNIWGVHHDPKSWENSFTFKPERFIQDGKTFRPQEFIAFSYGKRNCFGEDMAMMTVFLYFATLMQRYSISLPDESKEVQQVLGVARLVVLDNVLLKRRK</sequence>
<protein>
    <submittedName>
        <fullName evidence="16">Cytochrome P450 2J6</fullName>
    </submittedName>
</protein>
<dbReference type="EMBL" id="IAAA01012161">
    <property type="protein sequence ID" value="LAA03812.1"/>
    <property type="molecule type" value="mRNA"/>
</dbReference>
<reference evidence="16" key="1">
    <citation type="journal article" date="2016" name="Mol. Ecol. Resour.">
        <title>Evaluation of the impact of RNA preservation methods of spiders for de novo transcriptome assembly.</title>
        <authorList>
            <person name="Kono N."/>
            <person name="Nakamura H."/>
            <person name="Ito Y."/>
            <person name="Tomita M."/>
            <person name="Arakawa K."/>
        </authorList>
    </citation>
    <scope>NUCLEOTIDE SEQUENCE</scope>
    <source>
        <tissue evidence="16">Whole body</tissue>
    </source>
</reference>
<dbReference type="InterPro" id="IPR050182">
    <property type="entry name" value="Cytochrome_P450_fam2"/>
</dbReference>
<keyword evidence="8" id="KW-0256">Endoplasmic reticulum</keyword>
<evidence type="ECO:0000256" key="3">
    <source>
        <dbReference type="ARBA" id="ARBA00004174"/>
    </source>
</evidence>
<evidence type="ECO:0000256" key="1">
    <source>
        <dbReference type="ARBA" id="ARBA00001971"/>
    </source>
</evidence>
<dbReference type="GO" id="GO:0005506">
    <property type="term" value="F:iron ion binding"/>
    <property type="evidence" value="ECO:0007669"/>
    <property type="project" value="InterPro"/>
</dbReference>
<evidence type="ECO:0000256" key="5">
    <source>
        <dbReference type="ARBA" id="ARBA00010617"/>
    </source>
</evidence>
<dbReference type="OrthoDB" id="1055148at2759"/>
<keyword evidence="7 14" id="KW-0479">Metal-binding</keyword>
<dbReference type="Gene3D" id="1.10.630.10">
    <property type="entry name" value="Cytochrome P450"/>
    <property type="match status" value="1"/>
</dbReference>
<dbReference type="GO" id="GO:0006082">
    <property type="term" value="P:organic acid metabolic process"/>
    <property type="evidence" value="ECO:0007669"/>
    <property type="project" value="TreeGrafter"/>
</dbReference>
<dbReference type="InterPro" id="IPR001128">
    <property type="entry name" value="Cyt_P450"/>
</dbReference>
<evidence type="ECO:0000256" key="15">
    <source>
        <dbReference type="RuleBase" id="RU000461"/>
    </source>
</evidence>
<evidence type="ECO:0000256" key="14">
    <source>
        <dbReference type="PIRSR" id="PIRSR602401-1"/>
    </source>
</evidence>
<evidence type="ECO:0000256" key="7">
    <source>
        <dbReference type="ARBA" id="ARBA00022723"/>
    </source>
</evidence>
<dbReference type="GO" id="GO:0005789">
    <property type="term" value="C:endoplasmic reticulum membrane"/>
    <property type="evidence" value="ECO:0007669"/>
    <property type="project" value="UniProtKB-SubCell"/>
</dbReference>
<evidence type="ECO:0000256" key="6">
    <source>
        <dbReference type="ARBA" id="ARBA00022617"/>
    </source>
</evidence>
<keyword evidence="11 14" id="KW-0408">Iron</keyword>
<evidence type="ECO:0000256" key="13">
    <source>
        <dbReference type="ARBA" id="ARBA00023136"/>
    </source>
</evidence>
<keyword evidence="9" id="KW-0492">Microsome</keyword>
<dbReference type="PANTHER" id="PTHR24300">
    <property type="entry name" value="CYTOCHROME P450 508A4-RELATED"/>
    <property type="match status" value="1"/>
</dbReference>
<dbReference type="PRINTS" id="PR00385">
    <property type="entry name" value="P450"/>
</dbReference>
<dbReference type="AlphaFoldDB" id="A0A2L2Y6L0"/>
<dbReference type="GO" id="GO:0020037">
    <property type="term" value="F:heme binding"/>
    <property type="evidence" value="ECO:0007669"/>
    <property type="project" value="InterPro"/>
</dbReference>
<keyword evidence="13" id="KW-0472">Membrane</keyword>
<comment type="cofactor">
    <cofactor evidence="1 14">
        <name>heme</name>
        <dbReference type="ChEBI" id="CHEBI:30413"/>
    </cofactor>
</comment>
<evidence type="ECO:0000256" key="2">
    <source>
        <dbReference type="ARBA" id="ARBA00003690"/>
    </source>
</evidence>
<accession>A0A2L2Y6L0</accession>
<name>A0A2L2Y6L0_PARTP</name>
<organism evidence="16">
    <name type="scientific">Parasteatoda tepidariorum</name>
    <name type="common">Common house spider</name>
    <name type="synonym">Achaearanea tepidariorum</name>
    <dbReference type="NCBI Taxonomy" id="114398"/>
    <lineage>
        <taxon>Eukaryota</taxon>
        <taxon>Metazoa</taxon>
        <taxon>Ecdysozoa</taxon>
        <taxon>Arthropoda</taxon>
        <taxon>Chelicerata</taxon>
        <taxon>Arachnida</taxon>
        <taxon>Araneae</taxon>
        <taxon>Araneomorphae</taxon>
        <taxon>Entelegynae</taxon>
        <taxon>Araneoidea</taxon>
        <taxon>Theridiidae</taxon>
        <taxon>Parasteatoda</taxon>
    </lineage>
</organism>
<dbReference type="GO" id="GO:0006805">
    <property type="term" value="P:xenobiotic metabolic process"/>
    <property type="evidence" value="ECO:0007669"/>
    <property type="project" value="TreeGrafter"/>
</dbReference>
<dbReference type="FunFam" id="1.10.630.10:FF:000238">
    <property type="entry name" value="Cytochrome P450 2A6"/>
    <property type="match status" value="1"/>
</dbReference>
<comment type="subcellular location">
    <subcellularLocation>
        <location evidence="4">Endoplasmic reticulum membrane</location>
        <topology evidence="4">Peripheral membrane protein</topology>
    </subcellularLocation>
    <subcellularLocation>
        <location evidence="3">Microsome membrane</location>
        <topology evidence="3">Peripheral membrane protein</topology>
    </subcellularLocation>
</comment>